<accession>A0ABW2T2B6</accession>
<comment type="caution">
    <text evidence="1">The sequence shown here is derived from an EMBL/GenBank/DDBJ whole genome shotgun (WGS) entry which is preliminary data.</text>
</comment>
<protein>
    <recommendedName>
        <fullName evidence="3">Lipoprotein</fullName>
    </recommendedName>
</protein>
<evidence type="ECO:0008006" key="3">
    <source>
        <dbReference type="Google" id="ProtNLM"/>
    </source>
</evidence>
<gene>
    <name evidence="1" type="ORF">ACFQVD_20880</name>
</gene>
<evidence type="ECO:0000313" key="2">
    <source>
        <dbReference type="Proteomes" id="UP001596514"/>
    </source>
</evidence>
<dbReference type="Proteomes" id="UP001596514">
    <property type="component" value="Unassembled WGS sequence"/>
</dbReference>
<sequence length="301" mass="33483">MAVFLLSGCSALNLDIWNDKQGVTQSNYPPFGSVKDFVLPMDVYDLDNVRRAYVQEARFKVLGSCLKKFGFTMPKHDVTPIRYPKNAAYLGWLGEKDVAHYGYLGPKDQDAEEFAALDGLRMFVIPAEQDAAHSGIGASRVNGIKIPKMGCAGEAERALNAGATGLDGTKLVKEYDFKRLHSLMEDAAVTGFKDKRIAEAAVRWSDCMKSKGFSYKEPFEAQSDPLWQAGYSGRGRRAVSTLEIKTAVADEQCRLQVNYSGVRRAAYVDSQNAIIIKNRDLLQRLQNLMETRYANATEILE</sequence>
<proteinExistence type="predicted"/>
<keyword evidence="2" id="KW-1185">Reference proteome</keyword>
<name>A0ABW2T2B6_9ACTN</name>
<dbReference type="EMBL" id="JBHTEE010000001">
    <property type="protein sequence ID" value="MFC7602562.1"/>
    <property type="molecule type" value="Genomic_DNA"/>
</dbReference>
<evidence type="ECO:0000313" key="1">
    <source>
        <dbReference type="EMBL" id="MFC7602562.1"/>
    </source>
</evidence>
<reference evidence="2" key="1">
    <citation type="journal article" date="2019" name="Int. J. Syst. Evol. Microbiol.">
        <title>The Global Catalogue of Microorganisms (GCM) 10K type strain sequencing project: providing services to taxonomists for standard genome sequencing and annotation.</title>
        <authorList>
            <consortium name="The Broad Institute Genomics Platform"/>
            <consortium name="The Broad Institute Genome Sequencing Center for Infectious Disease"/>
            <person name="Wu L."/>
            <person name="Ma J."/>
        </authorList>
    </citation>
    <scope>NUCLEOTIDE SEQUENCE [LARGE SCALE GENOMIC DNA]</scope>
    <source>
        <strain evidence="2">JCM 10083</strain>
    </source>
</reference>
<organism evidence="1 2">
    <name type="scientific">Streptosporangium amethystogenes subsp. fukuiense</name>
    <dbReference type="NCBI Taxonomy" id="698418"/>
    <lineage>
        <taxon>Bacteria</taxon>
        <taxon>Bacillati</taxon>
        <taxon>Actinomycetota</taxon>
        <taxon>Actinomycetes</taxon>
        <taxon>Streptosporangiales</taxon>
        <taxon>Streptosporangiaceae</taxon>
        <taxon>Streptosporangium</taxon>
    </lineage>
</organism>
<dbReference type="RefSeq" id="WP_343972193.1">
    <property type="nucleotide sequence ID" value="NZ_BAAAGK010000091.1"/>
</dbReference>